<name>A0ACB8CLH0_DERSI</name>
<sequence>MQRMRQGEHGFFYKFFRMTPQLFDKLLSFVAEDLTRQHHIREPLEPGERLAIALSYLASGQDIKDVALAYRVGIETARVCIHVGCRAIWARLKDHYMKVPSTSEWAQIADGFAAQWQFPNCLGAVDGKHVAIIAPRNSGSLYFNYKGTFSVVLMAVVDSNYKYIMIDVGAEGRHSDGGVFQNSTFGKALRQERLSVPAFARLPGTTATVAPFTFIGDEAFQLRSDFMRPFPAKQLNDARRVFNYRLSRARRCVENAFGITAARWRILLRTMPLQPENVDFVVKAACILHNFLSILNPDVHHFTDREDSFGNVVPGHWRQGMPRDGSEQGYFPLRTTRARNFEARAVDARNLLMAYFCSSAGEVPWQWNQPGVSKEAAVKQLHDIQLLPLQ</sequence>
<reference evidence="1" key="1">
    <citation type="submission" date="2020-05" db="EMBL/GenBank/DDBJ databases">
        <title>Large-scale comparative analyses of tick genomes elucidate their genetic diversity and vector capacities.</title>
        <authorList>
            <person name="Jia N."/>
            <person name="Wang J."/>
            <person name="Shi W."/>
            <person name="Du L."/>
            <person name="Sun Y."/>
            <person name="Zhan W."/>
            <person name="Jiang J."/>
            <person name="Wang Q."/>
            <person name="Zhang B."/>
            <person name="Ji P."/>
            <person name="Sakyi L.B."/>
            <person name="Cui X."/>
            <person name="Yuan T."/>
            <person name="Jiang B."/>
            <person name="Yang W."/>
            <person name="Lam T.T.-Y."/>
            <person name="Chang Q."/>
            <person name="Ding S."/>
            <person name="Wang X."/>
            <person name="Zhu J."/>
            <person name="Ruan X."/>
            <person name="Zhao L."/>
            <person name="Wei J."/>
            <person name="Que T."/>
            <person name="Du C."/>
            <person name="Cheng J."/>
            <person name="Dai P."/>
            <person name="Han X."/>
            <person name="Huang E."/>
            <person name="Gao Y."/>
            <person name="Liu J."/>
            <person name="Shao H."/>
            <person name="Ye R."/>
            <person name="Li L."/>
            <person name="Wei W."/>
            <person name="Wang X."/>
            <person name="Wang C."/>
            <person name="Yang T."/>
            <person name="Huo Q."/>
            <person name="Li W."/>
            <person name="Guo W."/>
            <person name="Chen H."/>
            <person name="Zhou L."/>
            <person name="Ni X."/>
            <person name="Tian J."/>
            <person name="Zhou Y."/>
            <person name="Sheng Y."/>
            <person name="Liu T."/>
            <person name="Pan Y."/>
            <person name="Xia L."/>
            <person name="Li J."/>
            <person name="Zhao F."/>
            <person name="Cao W."/>
        </authorList>
    </citation>
    <scope>NUCLEOTIDE SEQUENCE</scope>
    <source>
        <strain evidence="1">Dsil-2018</strain>
    </source>
</reference>
<dbReference type="EMBL" id="CM023475">
    <property type="protein sequence ID" value="KAH7945692.1"/>
    <property type="molecule type" value="Genomic_DNA"/>
</dbReference>
<proteinExistence type="predicted"/>
<evidence type="ECO:0000313" key="1">
    <source>
        <dbReference type="EMBL" id="KAH7945692.1"/>
    </source>
</evidence>
<protein>
    <submittedName>
        <fullName evidence="1">Uncharacterized protein</fullName>
    </submittedName>
</protein>
<keyword evidence="2" id="KW-1185">Reference proteome</keyword>
<evidence type="ECO:0000313" key="2">
    <source>
        <dbReference type="Proteomes" id="UP000821865"/>
    </source>
</evidence>
<dbReference type="Proteomes" id="UP000821865">
    <property type="component" value="Chromosome 6"/>
</dbReference>
<gene>
    <name evidence="1" type="ORF">HPB49_014313</name>
</gene>
<accession>A0ACB8CLH0</accession>
<comment type="caution">
    <text evidence="1">The sequence shown here is derived from an EMBL/GenBank/DDBJ whole genome shotgun (WGS) entry which is preliminary data.</text>
</comment>
<organism evidence="1 2">
    <name type="scientific">Dermacentor silvarum</name>
    <name type="common">Tick</name>
    <dbReference type="NCBI Taxonomy" id="543639"/>
    <lineage>
        <taxon>Eukaryota</taxon>
        <taxon>Metazoa</taxon>
        <taxon>Ecdysozoa</taxon>
        <taxon>Arthropoda</taxon>
        <taxon>Chelicerata</taxon>
        <taxon>Arachnida</taxon>
        <taxon>Acari</taxon>
        <taxon>Parasitiformes</taxon>
        <taxon>Ixodida</taxon>
        <taxon>Ixodoidea</taxon>
        <taxon>Ixodidae</taxon>
        <taxon>Rhipicephalinae</taxon>
        <taxon>Dermacentor</taxon>
    </lineage>
</organism>